<accession>A0AA38UJQ3</accession>
<evidence type="ECO:0000313" key="4">
    <source>
        <dbReference type="Proteomes" id="UP001163846"/>
    </source>
</evidence>
<feature type="region of interest" description="Disordered" evidence="1">
    <location>
        <begin position="109"/>
        <end position="155"/>
    </location>
</feature>
<reference evidence="3" key="1">
    <citation type="submission" date="2022-08" db="EMBL/GenBank/DDBJ databases">
        <authorList>
            <consortium name="DOE Joint Genome Institute"/>
            <person name="Min B."/>
            <person name="Riley R."/>
            <person name="Sierra-Patev S."/>
            <person name="Naranjo-Ortiz M."/>
            <person name="Looney B."/>
            <person name="Konkel Z."/>
            <person name="Slot J.C."/>
            <person name="Sakamoto Y."/>
            <person name="Steenwyk J.L."/>
            <person name="Rokas A."/>
            <person name="Carro J."/>
            <person name="Camarero S."/>
            <person name="Ferreira P."/>
            <person name="Molpeceres G."/>
            <person name="Ruiz-Duenas F.J."/>
            <person name="Serrano A."/>
            <person name="Henrissat B."/>
            <person name="Drula E."/>
            <person name="Hughes K.W."/>
            <person name="Mata J.L."/>
            <person name="Ishikawa N.K."/>
            <person name="Vargas-Isla R."/>
            <person name="Ushijima S."/>
            <person name="Smith C.A."/>
            <person name="Ahrendt S."/>
            <person name="Andreopoulos W."/>
            <person name="He G."/>
            <person name="Labutti K."/>
            <person name="Lipzen A."/>
            <person name="Ng V."/>
            <person name="Sandor L."/>
            <person name="Barry K."/>
            <person name="Martinez A.T."/>
            <person name="Xiao Y."/>
            <person name="Gibbons J.G."/>
            <person name="Terashima K."/>
            <person name="Hibbett D.S."/>
            <person name="Grigoriev I.V."/>
        </authorList>
    </citation>
    <scope>NUCLEOTIDE SEQUENCE</scope>
    <source>
        <strain evidence="3">TFB9207</strain>
    </source>
</reference>
<gene>
    <name evidence="3" type="ORF">F5878DRAFT_226896</name>
</gene>
<feature type="signal peptide" evidence="2">
    <location>
        <begin position="1"/>
        <end position="21"/>
    </location>
</feature>
<evidence type="ECO:0000256" key="1">
    <source>
        <dbReference type="SAM" id="MobiDB-lite"/>
    </source>
</evidence>
<dbReference type="AlphaFoldDB" id="A0AA38UJQ3"/>
<comment type="caution">
    <text evidence="3">The sequence shown here is derived from an EMBL/GenBank/DDBJ whole genome shotgun (WGS) entry which is preliminary data.</text>
</comment>
<evidence type="ECO:0000313" key="3">
    <source>
        <dbReference type="EMBL" id="KAJ3843809.1"/>
    </source>
</evidence>
<dbReference type="EMBL" id="MU805967">
    <property type="protein sequence ID" value="KAJ3843809.1"/>
    <property type="molecule type" value="Genomic_DNA"/>
</dbReference>
<organism evidence="3 4">
    <name type="scientific">Lentinula raphanica</name>
    <dbReference type="NCBI Taxonomy" id="153919"/>
    <lineage>
        <taxon>Eukaryota</taxon>
        <taxon>Fungi</taxon>
        <taxon>Dikarya</taxon>
        <taxon>Basidiomycota</taxon>
        <taxon>Agaricomycotina</taxon>
        <taxon>Agaricomycetes</taxon>
        <taxon>Agaricomycetidae</taxon>
        <taxon>Agaricales</taxon>
        <taxon>Marasmiineae</taxon>
        <taxon>Omphalotaceae</taxon>
        <taxon>Lentinula</taxon>
    </lineage>
</organism>
<sequence length="217" mass="24402">MTRFAHQATLILGALSSGVFAAPTSIPHESTALQSSDDPLIGDLQPRAVVNVLEARDPMISKLFNAFRQDRASDKQDSFKQIKKDFLALKGEVSEVMLSWFSRLPRSRISREDREGSEQGSRPQPEEGSEEGPRPQEGSDQGHRSQEAPEFPSAEYQRILAGYKAQLERIKNLKGHGQKRKYQGLQLAVEDAIRQVEGYLQSYEAARRRDPRNVVNL</sequence>
<dbReference type="Proteomes" id="UP001163846">
    <property type="component" value="Unassembled WGS sequence"/>
</dbReference>
<keyword evidence="4" id="KW-1185">Reference proteome</keyword>
<name>A0AA38UJQ3_9AGAR</name>
<evidence type="ECO:0000256" key="2">
    <source>
        <dbReference type="SAM" id="SignalP"/>
    </source>
</evidence>
<protein>
    <submittedName>
        <fullName evidence="3">Uncharacterized protein</fullName>
    </submittedName>
</protein>
<keyword evidence="2" id="KW-0732">Signal</keyword>
<proteinExistence type="predicted"/>
<feature type="chain" id="PRO_5041404932" evidence="2">
    <location>
        <begin position="22"/>
        <end position="217"/>
    </location>
</feature>